<dbReference type="InterPro" id="IPR036615">
    <property type="entry name" value="Mur_ligase_C_dom_sf"/>
</dbReference>
<dbReference type="Gene3D" id="3.90.190.20">
    <property type="entry name" value="Mur ligase, C-terminal domain"/>
    <property type="match status" value="1"/>
</dbReference>
<feature type="binding site" evidence="7">
    <location>
        <position position="469"/>
    </location>
    <ligand>
        <name>meso-2,6-diaminopimelate</name>
        <dbReference type="ChEBI" id="CHEBI:57791"/>
    </ligand>
</feature>
<evidence type="ECO:0000256" key="1">
    <source>
        <dbReference type="ARBA" id="ARBA00005898"/>
    </source>
</evidence>
<evidence type="ECO:0000256" key="3">
    <source>
        <dbReference type="ARBA" id="ARBA00022960"/>
    </source>
</evidence>
<feature type="binding site" evidence="7">
    <location>
        <position position="179"/>
    </location>
    <ligand>
        <name>UDP-N-acetyl-alpha-D-muramoyl-L-alanyl-D-glutamate</name>
        <dbReference type="ChEBI" id="CHEBI:83900"/>
    </ligand>
</feature>
<dbReference type="InterPro" id="IPR004101">
    <property type="entry name" value="Mur_ligase_C"/>
</dbReference>
<feature type="binding site" evidence="7">
    <location>
        <position position="151"/>
    </location>
    <ligand>
        <name>UDP-N-acetyl-alpha-D-muramoyl-L-alanyl-D-glutamate</name>
        <dbReference type="ChEBI" id="CHEBI:83900"/>
    </ligand>
</feature>
<dbReference type="GO" id="GO:0009252">
    <property type="term" value="P:peptidoglycan biosynthetic process"/>
    <property type="evidence" value="ECO:0007669"/>
    <property type="project" value="UniProtKB-UniRule"/>
</dbReference>
<protein>
    <recommendedName>
        <fullName evidence="7">UDP-N-acetylmuramoyl-L-alanyl-D-glutamate--2,6-diaminopimelate ligase</fullName>
        <ecNumber evidence="7">6.3.2.13</ecNumber>
    </recommendedName>
    <alternativeName>
        <fullName evidence="7">Meso-A2pm-adding enzyme</fullName>
    </alternativeName>
    <alternativeName>
        <fullName evidence="7">Meso-diaminopimelate-adding enzyme</fullName>
    </alternativeName>
    <alternativeName>
        <fullName evidence="7">UDP-MurNAc-L-Ala-D-Glu:meso-diaminopimelate ligase</fullName>
    </alternativeName>
    <alternativeName>
        <fullName evidence="7">UDP-MurNAc-tripeptide synthetase</fullName>
    </alternativeName>
    <alternativeName>
        <fullName evidence="7">UDP-N-acetylmuramyl-tripeptide synthetase</fullName>
    </alternativeName>
</protein>
<evidence type="ECO:0000256" key="7">
    <source>
        <dbReference type="HAMAP-Rule" id="MF_00208"/>
    </source>
</evidence>
<feature type="binding site" evidence="7">
    <location>
        <begin position="110"/>
        <end position="116"/>
    </location>
    <ligand>
        <name>ATP</name>
        <dbReference type="ChEBI" id="CHEBI:30616"/>
    </ligand>
</feature>
<dbReference type="SUPFAM" id="SSF53244">
    <property type="entry name" value="MurD-like peptide ligases, peptide-binding domain"/>
    <property type="match status" value="1"/>
</dbReference>
<gene>
    <name evidence="7" type="primary">murE</name>
    <name evidence="12" type="ORF">C667_18816</name>
</gene>
<dbReference type="GO" id="GO:0005737">
    <property type="term" value="C:cytoplasm"/>
    <property type="evidence" value="ECO:0007669"/>
    <property type="project" value="UniProtKB-SubCell"/>
</dbReference>
<keyword evidence="4 7" id="KW-0573">Peptidoglycan synthesis</keyword>
<comment type="caution">
    <text evidence="7">Lacks conserved residue(s) required for the propagation of feature annotation.</text>
</comment>
<evidence type="ECO:0000259" key="10">
    <source>
        <dbReference type="Pfam" id="PF02875"/>
    </source>
</evidence>
<evidence type="ECO:0000259" key="11">
    <source>
        <dbReference type="Pfam" id="PF08245"/>
    </source>
</evidence>
<reference evidence="12 13" key="1">
    <citation type="submission" date="2012-09" db="EMBL/GenBank/DDBJ databases">
        <title>Draft Genome Sequences of 6 Strains from Genus Thauera.</title>
        <authorList>
            <person name="Liu B."/>
            <person name="Shapleigh J.P."/>
            <person name="Frostegard A.H."/>
        </authorList>
    </citation>
    <scope>NUCLEOTIDE SEQUENCE [LARGE SCALE GENOMIC DNA]</scope>
    <source>
        <strain evidence="12 13">B4P</strain>
    </source>
</reference>
<keyword evidence="3 7" id="KW-0133">Cell shape</keyword>
<feature type="domain" description="Mur ligase central" evidence="11">
    <location>
        <begin position="108"/>
        <end position="317"/>
    </location>
</feature>
<feature type="binding site" evidence="7">
    <location>
        <position position="187"/>
    </location>
    <ligand>
        <name>UDP-N-acetyl-alpha-D-muramoyl-L-alanyl-D-glutamate</name>
        <dbReference type="ChEBI" id="CHEBI:83900"/>
    </ligand>
</feature>
<evidence type="ECO:0000256" key="4">
    <source>
        <dbReference type="ARBA" id="ARBA00022984"/>
    </source>
</evidence>
<feature type="short sequence motif" description="Meso-diaminopimelate recognition motif" evidence="7">
    <location>
        <begin position="416"/>
        <end position="419"/>
    </location>
</feature>
<evidence type="ECO:0000313" key="13">
    <source>
        <dbReference type="Proteomes" id="UP000013047"/>
    </source>
</evidence>
<evidence type="ECO:0000256" key="8">
    <source>
        <dbReference type="RuleBase" id="RU004135"/>
    </source>
</evidence>
<dbReference type="InterPro" id="IPR005761">
    <property type="entry name" value="UDP-N-AcMur-Glu-dNH2Pim_ligase"/>
</dbReference>
<dbReference type="GO" id="GO:0008360">
    <property type="term" value="P:regulation of cell shape"/>
    <property type="evidence" value="ECO:0007669"/>
    <property type="project" value="UniProtKB-KW"/>
</dbReference>
<feature type="binding site" evidence="7">
    <location>
        <position position="185"/>
    </location>
    <ligand>
        <name>UDP-N-acetyl-alpha-D-muramoyl-L-alanyl-D-glutamate</name>
        <dbReference type="ChEBI" id="CHEBI:83900"/>
    </ligand>
</feature>
<feature type="binding site" evidence="7">
    <location>
        <position position="465"/>
    </location>
    <ligand>
        <name>meso-2,6-diaminopimelate</name>
        <dbReference type="ChEBI" id="CHEBI:57791"/>
    </ligand>
</feature>
<keyword evidence="7" id="KW-0460">Magnesium</keyword>
<dbReference type="GO" id="GO:0008765">
    <property type="term" value="F:UDP-N-acetylmuramoylalanyl-D-glutamate-2,6-diaminopimelate ligase activity"/>
    <property type="evidence" value="ECO:0007669"/>
    <property type="project" value="UniProtKB-UniRule"/>
</dbReference>
<dbReference type="PANTHER" id="PTHR23135:SF4">
    <property type="entry name" value="UDP-N-ACETYLMURAMOYL-L-ALANYL-D-GLUTAMATE--2,6-DIAMINOPIMELATE LIGASE MURE HOMOLOG, CHLOROPLASTIC"/>
    <property type="match status" value="1"/>
</dbReference>
<organism evidence="12 13">
    <name type="scientific">Thauera phenylacetica B4P</name>
    <dbReference type="NCBI Taxonomy" id="1234382"/>
    <lineage>
        <taxon>Bacteria</taxon>
        <taxon>Pseudomonadati</taxon>
        <taxon>Pseudomonadota</taxon>
        <taxon>Betaproteobacteria</taxon>
        <taxon>Rhodocyclales</taxon>
        <taxon>Zoogloeaceae</taxon>
        <taxon>Thauera</taxon>
    </lineage>
</organism>
<evidence type="ECO:0000256" key="5">
    <source>
        <dbReference type="ARBA" id="ARBA00023306"/>
    </source>
</evidence>
<dbReference type="Gene3D" id="3.40.1390.10">
    <property type="entry name" value="MurE/MurF, N-terminal domain"/>
    <property type="match status" value="1"/>
</dbReference>
<dbReference type="RefSeq" id="WP_004375115.1">
    <property type="nucleotide sequence ID" value="NZ_AMXF01000213.1"/>
</dbReference>
<keyword evidence="13" id="KW-1185">Reference proteome</keyword>
<feature type="binding site" evidence="7">
    <location>
        <begin position="416"/>
        <end position="419"/>
    </location>
    <ligand>
        <name>meso-2,6-diaminopimelate</name>
        <dbReference type="ChEBI" id="CHEBI:57791"/>
    </ligand>
</feature>
<dbReference type="UniPathway" id="UPA00219"/>
<dbReference type="EMBL" id="AMXF01000213">
    <property type="protein sequence ID" value="ENO95477.1"/>
    <property type="molecule type" value="Genomic_DNA"/>
</dbReference>
<accession>N6ZLQ7</accession>
<comment type="caution">
    <text evidence="12">The sequence shown here is derived from an EMBL/GenBank/DDBJ whole genome shotgun (WGS) entry which is preliminary data.</text>
</comment>
<feature type="binding site" evidence="7">
    <location>
        <position position="27"/>
    </location>
    <ligand>
        <name>UDP-N-acetyl-alpha-D-muramoyl-L-alanyl-D-glutamate</name>
        <dbReference type="ChEBI" id="CHEBI:83900"/>
    </ligand>
</feature>
<dbReference type="NCBIfam" id="TIGR01085">
    <property type="entry name" value="murE"/>
    <property type="match status" value="1"/>
</dbReference>
<comment type="similarity">
    <text evidence="1 7">Belongs to the MurCDEF family. MurE subfamily.</text>
</comment>
<proteinExistence type="inferred from homology"/>
<dbReference type="InterPro" id="IPR013221">
    <property type="entry name" value="Mur_ligase_cen"/>
</dbReference>
<keyword evidence="5 7" id="KW-0131">Cell cycle</keyword>
<dbReference type="NCBIfam" id="NF001124">
    <property type="entry name" value="PRK00139.1-2"/>
    <property type="match status" value="1"/>
</dbReference>
<feature type="binding site" evidence="7">
    <location>
        <position position="392"/>
    </location>
    <ligand>
        <name>meso-2,6-diaminopimelate</name>
        <dbReference type="ChEBI" id="CHEBI:57791"/>
    </ligand>
</feature>
<dbReference type="GO" id="GO:0071555">
    <property type="term" value="P:cell wall organization"/>
    <property type="evidence" value="ECO:0007669"/>
    <property type="project" value="UniProtKB-KW"/>
</dbReference>
<dbReference type="InterPro" id="IPR036565">
    <property type="entry name" value="Mur-like_cat_sf"/>
</dbReference>
<dbReference type="GO" id="GO:0005524">
    <property type="term" value="F:ATP binding"/>
    <property type="evidence" value="ECO:0007669"/>
    <property type="project" value="UniProtKB-UniRule"/>
</dbReference>
<dbReference type="GO" id="GO:0051301">
    <property type="term" value="P:cell division"/>
    <property type="evidence" value="ECO:0007669"/>
    <property type="project" value="UniProtKB-KW"/>
</dbReference>
<comment type="function">
    <text evidence="7">Catalyzes the addition of meso-diaminopimelic acid to the nucleotide precursor UDP-N-acetylmuramoyl-L-alanyl-D-glutamate (UMAG) in the biosynthesis of bacterial cell-wall peptidoglycan.</text>
</comment>
<evidence type="ECO:0000259" key="9">
    <source>
        <dbReference type="Pfam" id="PF01225"/>
    </source>
</evidence>
<keyword evidence="7" id="KW-0067">ATP-binding</keyword>
<dbReference type="Proteomes" id="UP000013047">
    <property type="component" value="Unassembled WGS sequence"/>
</dbReference>
<dbReference type="Gene3D" id="3.40.1190.10">
    <property type="entry name" value="Mur-like, catalytic domain"/>
    <property type="match status" value="1"/>
</dbReference>
<dbReference type="GO" id="GO:0000287">
    <property type="term" value="F:magnesium ion binding"/>
    <property type="evidence" value="ECO:0007669"/>
    <property type="project" value="UniProtKB-UniRule"/>
</dbReference>
<comment type="cofactor">
    <cofactor evidence="7">
        <name>Mg(2+)</name>
        <dbReference type="ChEBI" id="CHEBI:18420"/>
    </cofactor>
</comment>
<feature type="domain" description="Mur ligase N-terminal catalytic" evidence="9">
    <location>
        <begin position="23"/>
        <end position="74"/>
    </location>
</feature>
<sequence>MSAAQALVVLERLRALGVQADDITADSRKVGPGCVFAAWPGQRTDGRRFLADAAARGAAALLWEDGDGFAAPALAVPGFGVRGLRELAGHLAHELHGRPSQALWLAGVTGTNGKTTVSQMLARALGELGARCGIVGTLGSGFPDALEEGLNTTPDALELQRWFARFRDQGAVAAAMEVSSIGLDQGRVNGAQFDVAIFTNLSRDHLDYHGTMEAYAEAKARLFERPELAACVINIDDPWGLALARRLVAEGRAVIACTLYAANADAVPGARVLRADRLQAAPAGLRFTLVWEGREAEISVRMVAHFNVSNLIAVAGALLARGVAFDELPPVLGRLAPPQGRMQLVGGVCEPLVVIDYAHSPDALAKVLEALRGTVHSRRGRLTCVFGCGGDRDPGKRPLMGEIASAIADRVVITSDNPRSEDPQCIVEAIAAGAGPAAERVVDRAQAIARAVGEAQADDVVLIAGKGHEPYQEILGERLPFSDLEQAKRALAAWHAREKGQ</sequence>
<feature type="modified residue" description="N6-carboxylysine" evidence="7">
    <location>
        <position position="219"/>
    </location>
</feature>
<evidence type="ECO:0000256" key="6">
    <source>
        <dbReference type="ARBA" id="ARBA00023316"/>
    </source>
</evidence>
<dbReference type="HAMAP" id="MF_00208">
    <property type="entry name" value="MurE"/>
    <property type="match status" value="1"/>
</dbReference>
<feature type="binding site" evidence="7">
    <location>
        <begin position="152"/>
        <end position="153"/>
    </location>
    <ligand>
        <name>UDP-N-acetyl-alpha-D-muramoyl-L-alanyl-D-glutamate</name>
        <dbReference type="ChEBI" id="CHEBI:83900"/>
    </ligand>
</feature>
<name>N6ZLQ7_9RHOO</name>
<evidence type="ECO:0000313" key="12">
    <source>
        <dbReference type="EMBL" id="ENO95477.1"/>
    </source>
</evidence>
<dbReference type="NCBIfam" id="NF001126">
    <property type="entry name" value="PRK00139.1-4"/>
    <property type="match status" value="1"/>
</dbReference>
<dbReference type="EC" id="6.3.2.13" evidence="7"/>
<dbReference type="SUPFAM" id="SSF53623">
    <property type="entry name" value="MurD-like peptide ligases, catalytic domain"/>
    <property type="match status" value="1"/>
</dbReference>
<dbReference type="InterPro" id="IPR035911">
    <property type="entry name" value="MurE/MurF_N"/>
</dbReference>
<dbReference type="OrthoDB" id="9800958at2"/>
<comment type="catalytic activity">
    <reaction evidence="7">
        <text>UDP-N-acetyl-alpha-D-muramoyl-L-alanyl-D-glutamate + meso-2,6-diaminopimelate + ATP = UDP-N-acetyl-alpha-D-muramoyl-L-alanyl-gamma-D-glutamyl-meso-2,6-diaminopimelate + ADP + phosphate + H(+)</text>
        <dbReference type="Rhea" id="RHEA:23676"/>
        <dbReference type="ChEBI" id="CHEBI:15378"/>
        <dbReference type="ChEBI" id="CHEBI:30616"/>
        <dbReference type="ChEBI" id="CHEBI:43474"/>
        <dbReference type="ChEBI" id="CHEBI:57791"/>
        <dbReference type="ChEBI" id="CHEBI:83900"/>
        <dbReference type="ChEBI" id="CHEBI:83905"/>
        <dbReference type="ChEBI" id="CHEBI:456216"/>
        <dbReference type="EC" id="6.3.2.13"/>
    </reaction>
</comment>
<evidence type="ECO:0000256" key="2">
    <source>
        <dbReference type="ARBA" id="ARBA00022618"/>
    </source>
</evidence>
<dbReference type="Pfam" id="PF08245">
    <property type="entry name" value="Mur_ligase_M"/>
    <property type="match status" value="1"/>
</dbReference>
<dbReference type="SUPFAM" id="SSF63418">
    <property type="entry name" value="MurE/MurF N-terminal domain"/>
    <property type="match status" value="1"/>
</dbReference>
<dbReference type="Pfam" id="PF01225">
    <property type="entry name" value="Mur_ligase"/>
    <property type="match status" value="1"/>
</dbReference>
<dbReference type="PANTHER" id="PTHR23135">
    <property type="entry name" value="MUR LIGASE FAMILY MEMBER"/>
    <property type="match status" value="1"/>
</dbReference>
<dbReference type="InterPro" id="IPR000713">
    <property type="entry name" value="Mur_ligase_N"/>
</dbReference>
<keyword evidence="7 12" id="KW-0436">Ligase</keyword>
<dbReference type="Pfam" id="PF02875">
    <property type="entry name" value="Mur_ligase_C"/>
    <property type="match status" value="1"/>
</dbReference>
<comment type="subcellular location">
    <subcellularLocation>
        <location evidence="7 8">Cytoplasm</location>
    </subcellularLocation>
</comment>
<keyword evidence="7" id="KW-0963">Cytoplasm</keyword>
<dbReference type="AlphaFoldDB" id="N6ZLQ7"/>
<keyword evidence="7" id="KW-0547">Nucleotide-binding</keyword>
<comment type="pathway">
    <text evidence="7 8">Cell wall biogenesis; peptidoglycan biosynthesis.</text>
</comment>
<keyword evidence="2 7" id="KW-0132">Cell division</keyword>
<keyword evidence="6 7" id="KW-0961">Cell wall biogenesis/degradation</keyword>
<feature type="domain" description="Mur ligase C-terminal" evidence="10">
    <location>
        <begin position="340"/>
        <end position="467"/>
    </location>
</feature>
<comment type="PTM">
    <text evidence="7">Carboxylation is probably crucial for Mg(2+) binding and, consequently, for the gamma-phosphate positioning of ATP.</text>
</comment>